<dbReference type="PANTHER" id="PTHR19447">
    <property type="entry name" value="OOCYTE-EXPRESSED PROTEIN HOMOLOG-RELATED"/>
    <property type="match status" value="1"/>
</dbReference>
<comment type="subcellular location">
    <subcellularLocation>
        <location evidence="2">Cytoplasm</location>
    </subcellularLocation>
    <subcellularLocation>
        <location evidence="1">Nucleus</location>
    </subcellularLocation>
</comment>
<evidence type="ECO:0000313" key="8">
    <source>
        <dbReference type="EMBL" id="KAH0518933.1"/>
    </source>
</evidence>
<dbReference type="AlphaFoldDB" id="A0A8J6L3W0"/>
<evidence type="ECO:0000256" key="6">
    <source>
        <dbReference type="SAM" id="MobiDB-lite"/>
    </source>
</evidence>
<keyword evidence="5" id="KW-0539">Nucleus</keyword>
<dbReference type="GO" id="GO:0009880">
    <property type="term" value="P:embryonic pattern specification"/>
    <property type="evidence" value="ECO:0007669"/>
    <property type="project" value="TreeGrafter"/>
</dbReference>
<proteinExistence type="inferred from homology"/>
<reference evidence="8" key="1">
    <citation type="submission" date="2020-03" db="EMBL/GenBank/DDBJ databases">
        <title>Studies in the Genomics of Life Span.</title>
        <authorList>
            <person name="Glass D."/>
        </authorList>
    </citation>
    <scope>NUCLEOTIDE SEQUENCE</scope>
    <source>
        <strain evidence="8">LTLLF</strain>
        <tissue evidence="8">Muscle</tissue>
    </source>
</reference>
<dbReference type="CDD" id="cd12795">
    <property type="entry name" value="FILIA_N_like"/>
    <property type="match status" value="1"/>
</dbReference>
<dbReference type="Pfam" id="PF16005">
    <property type="entry name" value="MOEP19"/>
    <property type="match status" value="1"/>
</dbReference>
<feature type="compositionally biased region" description="Polar residues" evidence="6">
    <location>
        <begin position="11"/>
        <end position="23"/>
    </location>
</feature>
<evidence type="ECO:0000259" key="7">
    <source>
        <dbReference type="Pfam" id="PF16005"/>
    </source>
</evidence>
<sequence length="184" mass="20248">MGPHATDTDDQANGPTPYSSSLKRLSAPPVSPRLRVRPWWFPAHELRDPLVFYMEAWVAEMIFGPNQVLIPEIEWLSQALLRVDIVDPGNVAEITIYGRPCVKSRMRNIILHLAACHEEDHVQRGPRGPGQPFPPNPAQALVAPGSPLACKRWLGAWYTRGVAGPLIEKLGHQPGFAAPCPCGV</sequence>
<evidence type="ECO:0000256" key="3">
    <source>
        <dbReference type="ARBA" id="ARBA00009081"/>
    </source>
</evidence>
<gene>
    <name evidence="8" type="ORF">LTLLF_114930</name>
</gene>
<dbReference type="Gene3D" id="3.30.1370.10">
    <property type="entry name" value="K Homology domain, type 1"/>
    <property type="match status" value="1"/>
</dbReference>
<evidence type="ECO:0000313" key="9">
    <source>
        <dbReference type="Proteomes" id="UP000710432"/>
    </source>
</evidence>
<protein>
    <submittedName>
        <fullName evidence="8">Oocyte-expressed protein-like protein</fullName>
    </submittedName>
</protein>
<dbReference type="GO" id="GO:0032991">
    <property type="term" value="C:protein-containing complex"/>
    <property type="evidence" value="ECO:0007669"/>
    <property type="project" value="TreeGrafter"/>
</dbReference>
<dbReference type="InterPro" id="IPR051778">
    <property type="entry name" value="KHDC1"/>
</dbReference>
<feature type="region of interest" description="Disordered" evidence="6">
    <location>
        <begin position="1"/>
        <end position="26"/>
    </location>
</feature>
<dbReference type="GO" id="GO:0035088">
    <property type="term" value="P:establishment or maintenance of apical/basal cell polarity"/>
    <property type="evidence" value="ECO:0007669"/>
    <property type="project" value="TreeGrafter"/>
</dbReference>
<dbReference type="GO" id="GO:0005737">
    <property type="term" value="C:cytoplasm"/>
    <property type="evidence" value="ECO:0007669"/>
    <property type="project" value="UniProtKB-SubCell"/>
</dbReference>
<evidence type="ECO:0000256" key="4">
    <source>
        <dbReference type="ARBA" id="ARBA00022490"/>
    </source>
</evidence>
<comment type="caution">
    <text evidence="8">The sequence shown here is derived from an EMBL/GenBank/DDBJ whole genome shotgun (WGS) entry which is preliminary data.</text>
</comment>
<feature type="domain" description="KH-like RNA-binding" evidence="7">
    <location>
        <begin position="37"/>
        <end position="120"/>
    </location>
</feature>
<organism evidence="8 9">
    <name type="scientific">Microtus ochrogaster</name>
    <name type="common">Prairie vole</name>
    <dbReference type="NCBI Taxonomy" id="79684"/>
    <lineage>
        <taxon>Eukaryota</taxon>
        <taxon>Metazoa</taxon>
        <taxon>Chordata</taxon>
        <taxon>Craniata</taxon>
        <taxon>Vertebrata</taxon>
        <taxon>Euteleostomi</taxon>
        <taxon>Mammalia</taxon>
        <taxon>Eutheria</taxon>
        <taxon>Euarchontoglires</taxon>
        <taxon>Glires</taxon>
        <taxon>Rodentia</taxon>
        <taxon>Myomorpha</taxon>
        <taxon>Muroidea</taxon>
        <taxon>Cricetidae</taxon>
        <taxon>Arvicolinae</taxon>
        <taxon>Microtus</taxon>
    </lineage>
</organism>
<dbReference type="GO" id="GO:0005634">
    <property type="term" value="C:nucleus"/>
    <property type="evidence" value="ECO:0007669"/>
    <property type="project" value="UniProtKB-SubCell"/>
</dbReference>
<evidence type="ECO:0000256" key="2">
    <source>
        <dbReference type="ARBA" id="ARBA00004496"/>
    </source>
</evidence>
<dbReference type="GO" id="GO:0003723">
    <property type="term" value="F:RNA binding"/>
    <property type="evidence" value="ECO:0007669"/>
    <property type="project" value="InterPro"/>
</dbReference>
<name>A0A8J6L3W0_MICOH</name>
<keyword evidence="4" id="KW-0963">Cytoplasm</keyword>
<evidence type="ECO:0000256" key="5">
    <source>
        <dbReference type="ARBA" id="ARBA00023242"/>
    </source>
</evidence>
<dbReference type="InterPro" id="IPR031952">
    <property type="entry name" value="MOEP19_KH-like"/>
</dbReference>
<evidence type="ECO:0000256" key="1">
    <source>
        <dbReference type="ARBA" id="ARBA00004123"/>
    </source>
</evidence>
<dbReference type="EMBL" id="JAATJU010009099">
    <property type="protein sequence ID" value="KAH0518933.1"/>
    <property type="molecule type" value="Genomic_DNA"/>
</dbReference>
<accession>A0A8J6L3W0</accession>
<dbReference type="InterPro" id="IPR036612">
    <property type="entry name" value="KH_dom_type_1_sf"/>
</dbReference>
<comment type="similarity">
    <text evidence="3">Belongs to the KHDC1 family.</text>
</comment>
<dbReference type="Proteomes" id="UP000710432">
    <property type="component" value="Unassembled WGS sequence"/>
</dbReference>
<dbReference type="PANTHER" id="PTHR19447:SF14">
    <property type="entry name" value="OOCYTE-EXPRESSED PROTEIN HOMOLOG"/>
    <property type="match status" value="1"/>
</dbReference>